<dbReference type="PROSITE" id="PS50190">
    <property type="entry name" value="SEC7"/>
    <property type="match status" value="1"/>
</dbReference>
<dbReference type="Pfam" id="PF12783">
    <property type="entry name" value="Sec7-like_HUS"/>
    <property type="match status" value="1"/>
</dbReference>
<feature type="domain" description="SEC7" evidence="2">
    <location>
        <begin position="566"/>
        <end position="757"/>
    </location>
</feature>
<keyword evidence="4" id="KW-1185">Reference proteome</keyword>
<dbReference type="GO" id="GO:0032012">
    <property type="term" value="P:regulation of ARF protein signal transduction"/>
    <property type="evidence" value="ECO:0007669"/>
    <property type="project" value="InterPro"/>
</dbReference>
<dbReference type="Proteomes" id="UP000054279">
    <property type="component" value="Unassembled WGS sequence"/>
</dbReference>
<sequence length="1486" mass="165236">MHIVVSPKHLIEHEILSVTSAMRKNSRWATPNRLLSARDTTLARSMGLRHTGMLDTTRAHDREDIELMAGFEDLKREIREIDDSKDIPLLMVVAPFLALIRSPLSTGPITSAALMSLHTFFVSGIIHPTSVGLGPALATISNTISNCKFEASDSAGDEVVLLRIVTVIRECISGSVGPFLGDVEVCEMLETVLTVCCQMRSSEVLRRSAEFHMQAIVREIFGRLKTLDPDEEAAKLNPSNGDSIISEVKMELQTTQRSNPFAPDVVDAEPVEAAPTEEASDVQESSTAHLDISETSEGVIIPYGLPSIMELLRVLVNLLNPMDQQHTDATRITSLRILNTALEVAGKFFGNYPMLSTILFDHGCKYLFLLARSDNPTVLYLSLRVISTLFVTLRPYLKLQQELFLTFTIDRLALLPVKTSQQLASTPSKGSPAAPSQPPSSIPRLVEDAESELGTRTPPTRATVAPARGETRELMLEMLGSLASPPSFMVDLWTNYDCDPNCEDLFERLIFFLTRGVYGLQGADRIQQQSAQLLSLDLLLAFINHMTVRAQGSTDQWPDDAPQPETLLENKSQKRLMLTGAALFNEKTKIGIRFFKENRLISVDVDGQSTPRDIARFLKYCPRLDKKLLGDFLSKPDNREILDAFIETLDFTGKTIADAMRDMLQAFRLPGEAQQIERITETFAKHYFAAQPEGIKSQDAVFILAYSVILLNTDQHNPQVRKRMTLDDYRRNLRGVNGGEDFDHDYLKAVYDSICKREIVLPDEHSGQVGFEHAWKELLQRTQTSGSFVVCNASFFDRQMFSLVWKPVISTIAYAFTSYDDDYVVQRAITGFRQCATLAGIFQLPDIFDYIVQLLSRVTSLLSDTSYLSVPNYPIVEVEGREIAVSALSIKFGNDIKAQLAAVVLFTIANGNGNAIREGWAQIFEMFETLFLHSLLPPRMIQMEDFLGGVSMIPLHSIQPSQHPTARGDGGLLSALSSYLLTPYASSSSPTVPEATDSQVESSLCTIDCISACRLDELYSQIIGLDLEPFISALRALCTVSDNRTAVHTASLTAQGPEDSVLDIPLPYDPGSVFLLEMMVSLASQTPQYIEDVWPVVFDHISSLLSSATRSSMLLIERAVVGLLRLCLVVAEKPVMRDQLYLALDVVGSLPPSVLNGVAEQVVAGVILIVQRYRRMIRSQTEWALVFSLVRKTMAHPEASKHSFGLVQDLASDKPEDSVTPDSFVGLIAVLDDFALAAGASLEGQKRRDKRIPANTSQPIIERGTRAIELLAELKRFVPKFVDNGTISHTQAWKSYTMPLLISLGHHSSNSSKEIRHAAMSYIQRILLGPVVLSVDHEQAQVEEIFNRVVFPLLDELLKPETLRRDPSGMPETRLRAAALLCKVFLHFVIRLSESQSDIRVLWIQILDLLDRLMNIDKQDQLYEAAPESLKNVLLVLHASGILVPPHEPDTRDERQRSMWAATQERIDRFIPGFLSDIIASPSQGE</sequence>
<evidence type="ECO:0000259" key="2">
    <source>
        <dbReference type="PROSITE" id="PS50190"/>
    </source>
</evidence>
<feature type="compositionally biased region" description="Low complexity" evidence="1">
    <location>
        <begin position="455"/>
        <end position="468"/>
    </location>
</feature>
<dbReference type="InterPro" id="IPR023394">
    <property type="entry name" value="Sec7_C_sf"/>
</dbReference>
<dbReference type="GO" id="GO:0016192">
    <property type="term" value="P:vesicle-mediated transport"/>
    <property type="evidence" value="ECO:0007669"/>
    <property type="project" value="UniProtKB-ARBA"/>
</dbReference>
<dbReference type="Gene3D" id="1.10.220.20">
    <property type="match status" value="1"/>
</dbReference>
<evidence type="ECO:0000313" key="3">
    <source>
        <dbReference type="EMBL" id="KIJ34647.1"/>
    </source>
</evidence>
<dbReference type="InterPro" id="IPR000904">
    <property type="entry name" value="Sec7_dom"/>
</dbReference>
<dbReference type="EMBL" id="KN837197">
    <property type="protein sequence ID" value="KIJ34647.1"/>
    <property type="molecule type" value="Genomic_DNA"/>
</dbReference>
<dbReference type="SMART" id="SM00222">
    <property type="entry name" value="Sec7"/>
    <property type="match status" value="1"/>
</dbReference>
<dbReference type="FunFam" id="1.10.1000.11:FF:000002">
    <property type="entry name" value="Cytohesin 1"/>
    <property type="match status" value="1"/>
</dbReference>
<dbReference type="InterPro" id="IPR032691">
    <property type="entry name" value="Mon2/Sec7/BIG1-like_HUS"/>
</dbReference>
<dbReference type="InterPro" id="IPR016024">
    <property type="entry name" value="ARM-type_fold"/>
</dbReference>
<protein>
    <recommendedName>
        <fullName evidence="2">SEC7 domain-containing protein</fullName>
    </recommendedName>
</protein>
<accession>A0A0C9UZB1</accession>
<reference evidence="3 4" key="1">
    <citation type="submission" date="2014-06" db="EMBL/GenBank/DDBJ databases">
        <title>Evolutionary Origins and Diversification of the Mycorrhizal Mutualists.</title>
        <authorList>
            <consortium name="DOE Joint Genome Institute"/>
            <consortium name="Mycorrhizal Genomics Consortium"/>
            <person name="Kohler A."/>
            <person name="Kuo A."/>
            <person name="Nagy L.G."/>
            <person name="Floudas D."/>
            <person name="Copeland A."/>
            <person name="Barry K.W."/>
            <person name="Cichocki N."/>
            <person name="Veneault-Fourrey C."/>
            <person name="LaButti K."/>
            <person name="Lindquist E.A."/>
            <person name="Lipzen A."/>
            <person name="Lundell T."/>
            <person name="Morin E."/>
            <person name="Murat C."/>
            <person name="Riley R."/>
            <person name="Ohm R."/>
            <person name="Sun H."/>
            <person name="Tunlid A."/>
            <person name="Henrissat B."/>
            <person name="Grigoriev I.V."/>
            <person name="Hibbett D.S."/>
            <person name="Martin F."/>
        </authorList>
    </citation>
    <scope>NUCLEOTIDE SEQUENCE [LARGE SCALE GENOMIC DNA]</scope>
    <source>
        <strain evidence="3 4">SS14</strain>
    </source>
</reference>
<dbReference type="Gene3D" id="1.10.1000.11">
    <property type="entry name" value="Arf Nucleotide-binding Site Opener,domain 2"/>
    <property type="match status" value="1"/>
</dbReference>
<dbReference type="HOGENOM" id="CLU_001204_3_1_1"/>
<evidence type="ECO:0000313" key="4">
    <source>
        <dbReference type="Proteomes" id="UP000054279"/>
    </source>
</evidence>
<dbReference type="CDD" id="cd00171">
    <property type="entry name" value="Sec7"/>
    <property type="match status" value="1"/>
</dbReference>
<dbReference type="Pfam" id="PF01369">
    <property type="entry name" value="Sec7"/>
    <property type="match status" value="1"/>
</dbReference>
<name>A0A0C9UZB1_SPHS4</name>
<dbReference type="GO" id="GO:0005085">
    <property type="term" value="F:guanyl-nucleotide exchange factor activity"/>
    <property type="evidence" value="ECO:0007669"/>
    <property type="project" value="InterPro"/>
</dbReference>
<feature type="region of interest" description="Disordered" evidence="1">
    <location>
        <begin position="449"/>
        <end position="468"/>
    </location>
</feature>
<dbReference type="PANTHER" id="PTHR10663:SF388">
    <property type="entry name" value="GOLGI-SPECIFIC BREFELDIN A-RESISTANCE GUANINE NUCLEOTIDE EXCHANGE FACTOR 1"/>
    <property type="match status" value="1"/>
</dbReference>
<organism evidence="3 4">
    <name type="scientific">Sphaerobolus stellatus (strain SS14)</name>
    <dbReference type="NCBI Taxonomy" id="990650"/>
    <lineage>
        <taxon>Eukaryota</taxon>
        <taxon>Fungi</taxon>
        <taxon>Dikarya</taxon>
        <taxon>Basidiomycota</taxon>
        <taxon>Agaricomycotina</taxon>
        <taxon>Agaricomycetes</taxon>
        <taxon>Phallomycetidae</taxon>
        <taxon>Geastrales</taxon>
        <taxon>Sphaerobolaceae</taxon>
        <taxon>Sphaerobolus</taxon>
    </lineage>
</organism>
<gene>
    <name evidence="3" type="ORF">M422DRAFT_782793</name>
</gene>
<dbReference type="InterPro" id="IPR035999">
    <property type="entry name" value="Sec7_dom_sf"/>
</dbReference>
<dbReference type="PANTHER" id="PTHR10663">
    <property type="entry name" value="GUANYL-NUCLEOTIDE EXCHANGE FACTOR"/>
    <property type="match status" value="1"/>
</dbReference>
<dbReference type="GO" id="GO:0005794">
    <property type="term" value="C:Golgi apparatus"/>
    <property type="evidence" value="ECO:0007669"/>
    <property type="project" value="UniProtKB-ARBA"/>
</dbReference>
<feature type="region of interest" description="Disordered" evidence="1">
    <location>
        <begin position="424"/>
        <end position="443"/>
    </location>
</feature>
<dbReference type="SUPFAM" id="SSF48425">
    <property type="entry name" value="Sec7 domain"/>
    <property type="match status" value="1"/>
</dbReference>
<evidence type="ECO:0000256" key="1">
    <source>
        <dbReference type="SAM" id="MobiDB-lite"/>
    </source>
</evidence>
<dbReference type="SUPFAM" id="SSF48371">
    <property type="entry name" value="ARM repeat"/>
    <property type="match status" value="1"/>
</dbReference>
<dbReference type="OrthoDB" id="10258608at2759"/>
<dbReference type="Pfam" id="PF23325">
    <property type="entry name" value="TPR_28"/>
    <property type="match status" value="1"/>
</dbReference>
<proteinExistence type="predicted"/>
<dbReference type="InterPro" id="IPR056604">
    <property type="entry name" value="GBF1-like_TPR"/>
</dbReference>